<protein>
    <submittedName>
        <fullName evidence="1">Uncharacterized protein</fullName>
    </submittedName>
</protein>
<evidence type="ECO:0000313" key="2">
    <source>
        <dbReference type="Proteomes" id="UP000655751"/>
    </source>
</evidence>
<reference evidence="1" key="1">
    <citation type="submission" date="2020-11" db="EMBL/GenBank/DDBJ databases">
        <title>Nocardia NEAU-351.nov., a novel actinomycete isolated from the cow dung.</title>
        <authorList>
            <person name="Zhang X."/>
        </authorList>
    </citation>
    <scope>NUCLEOTIDE SEQUENCE</scope>
    <source>
        <strain evidence="1">NEAU-351</strain>
    </source>
</reference>
<gene>
    <name evidence="1" type="ORF">IT779_00280</name>
</gene>
<name>A0A931I4H7_9NOCA</name>
<dbReference type="RefSeq" id="WP_196147093.1">
    <property type="nucleotide sequence ID" value="NZ_JADMLG010000001.1"/>
</dbReference>
<organism evidence="1 2">
    <name type="scientific">Nocardia bovistercoris</name>
    <dbReference type="NCBI Taxonomy" id="2785916"/>
    <lineage>
        <taxon>Bacteria</taxon>
        <taxon>Bacillati</taxon>
        <taxon>Actinomycetota</taxon>
        <taxon>Actinomycetes</taxon>
        <taxon>Mycobacteriales</taxon>
        <taxon>Nocardiaceae</taxon>
        <taxon>Nocardia</taxon>
    </lineage>
</organism>
<dbReference type="Proteomes" id="UP000655751">
    <property type="component" value="Unassembled WGS sequence"/>
</dbReference>
<dbReference type="AlphaFoldDB" id="A0A931I4H7"/>
<accession>A0A931I4H7</accession>
<proteinExistence type="predicted"/>
<keyword evidence="2" id="KW-1185">Reference proteome</keyword>
<comment type="caution">
    <text evidence="1">The sequence shown here is derived from an EMBL/GenBank/DDBJ whole genome shotgun (WGS) entry which is preliminary data.</text>
</comment>
<sequence length="199" mass="21363">MSILASVGVSLLTVLSTLVGGWLVSTRIADHWDQIKSRRDGNLAAARDFQVLYGELIATWKTWNNLVGARASAAAALESARWDCLQRATAAEGAIEALVAKLAADRPLTDAQIDQLGALRQAFKIVRRAIGSDKPVPWSSSSSEPYLALKKLSAATSVLLTTPSGTGERPDSARAVRAFLRITDNRHERNWLTTAAALG</sequence>
<evidence type="ECO:0000313" key="1">
    <source>
        <dbReference type="EMBL" id="MBH0774719.1"/>
    </source>
</evidence>
<dbReference type="EMBL" id="JADMLG010000001">
    <property type="protein sequence ID" value="MBH0774719.1"/>
    <property type="molecule type" value="Genomic_DNA"/>
</dbReference>